<dbReference type="Gene3D" id="3.90.226.10">
    <property type="entry name" value="2-enoyl-CoA Hydratase, Chain A, domain 1"/>
    <property type="match status" value="1"/>
</dbReference>
<sequence length="224" mass="23612">VSIRCDEDPNIRAAVLTGAGRFFSAGGDVSSFGAAGNGAAALIKEMTMYFHATISRLNRMDAPVVCAVNGMAAGAGFSFAVSCDLVIAAESAVFLSAYTAAALSPDGSSTYFLPRQIGMKRTAELMLTNRRLSAQEALDWGIVNRVVPDEEVLGAAQGLARDLAAGPTLAYGAVKHLLHESLTSSLETQMETEARLIADMTRTDDGKEGITAFLNKRSPKFRGT</sequence>
<dbReference type="InterPro" id="IPR001753">
    <property type="entry name" value="Enoyl-CoA_hydra/iso"/>
</dbReference>
<dbReference type="GO" id="GO:0004300">
    <property type="term" value="F:enoyl-CoA hydratase activity"/>
    <property type="evidence" value="ECO:0007669"/>
    <property type="project" value="UniProtKB-EC"/>
</dbReference>
<dbReference type="PANTHER" id="PTHR43459:SF1">
    <property type="entry name" value="EG:BACN32G11.4 PROTEIN"/>
    <property type="match status" value="1"/>
</dbReference>
<dbReference type="InterPro" id="IPR029045">
    <property type="entry name" value="ClpP/crotonase-like_dom_sf"/>
</dbReference>
<organism evidence="1">
    <name type="scientific">hydrothermal vent metagenome</name>
    <dbReference type="NCBI Taxonomy" id="652676"/>
    <lineage>
        <taxon>unclassified sequences</taxon>
        <taxon>metagenomes</taxon>
        <taxon>ecological metagenomes</taxon>
    </lineage>
</organism>
<dbReference type="AlphaFoldDB" id="A0A3B0S6M1"/>
<reference evidence="1" key="1">
    <citation type="submission" date="2018-06" db="EMBL/GenBank/DDBJ databases">
        <authorList>
            <person name="Zhirakovskaya E."/>
        </authorList>
    </citation>
    <scope>NUCLEOTIDE SEQUENCE</scope>
</reference>
<keyword evidence="1" id="KW-0456">Lyase</keyword>
<feature type="non-terminal residue" evidence="1">
    <location>
        <position position="1"/>
    </location>
</feature>
<proteinExistence type="predicted"/>
<dbReference type="EC" id="4.2.1.17" evidence="1"/>
<evidence type="ECO:0000313" key="1">
    <source>
        <dbReference type="EMBL" id="VAV96048.1"/>
    </source>
</evidence>
<dbReference type="Pfam" id="PF00378">
    <property type="entry name" value="ECH_1"/>
    <property type="match status" value="1"/>
</dbReference>
<dbReference type="InterPro" id="IPR014748">
    <property type="entry name" value="Enoyl-CoA_hydra_C"/>
</dbReference>
<dbReference type="SUPFAM" id="SSF52096">
    <property type="entry name" value="ClpP/crotonase"/>
    <property type="match status" value="1"/>
</dbReference>
<dbReference type="PANTHER" id="PTHR43459">
    <property type="entry name" value="ENOYL-COA HYDRATASE"/>
    <property type="match status" value="1"/>
</dbReference>
<dbReference type="EMBL" id="UOEK01000090">
    <property type="protein sequence ID" value="VAV96048.1"/>
    <property type="molecule type" value="Genomic_DNA"/>
</dbReference>
<gene>
    <name evidence="1" type="ORF">MNBD_ACTINO02-2212</name>
</gene>
<accession>A0A3B0S6M1</accession>
<dbReference type="CDD" id="cd06558">
    <property type="entry name" value="crotonase-like"/>
    <property type="match status" value="1"/>
</dbReference>
<name>A0A3B0S6M1_9ZZZZ</name>
<dbReference type="Gene3D" id="1.10.12.10">
    <property type="entry name" value="Lyase 2-enoyl-coa Hydratase, Chain A, domain 2"/>
    <property type="match status" value="1"/>
</dbReference>
<protein>
    <submittedName>
        <fullName evidence="1">Enoyl-CoA hydratase</fullName>
        <ecNumber evidence="1">4.2.1.17</ecNumber>
    </submittedName>
</protein>